<protein>
    <submittedName>
        <fullName evidence="2">Uncharacterized protein</fullName>
    </submittedName>
</protein>
<sequence>MKTHQLDRSSNDVERPKTQVKMTRQAPEVQKTCPASQMDQWTSQSRQGLAMGVSAKAGIPKSTTFGQDAVTKRKKSSQRQGQSSHVICQADRQLKVSSQLKSSKLVP</sequence>
<dbReference type="EMBL" id="PDUG01000001">
    <property type="protein sequence ID" value="PIC51423.1"/>
    <property type="molecule type" value="Genomic_DNA"/>
</dbReference>
<evidence type="ECO:0000313" key="3">
    <source>
        <dbReference type="Proteomes" id="UP000230233"/>
    </source>
</evidence>
<evidence type="ECO:0000313" key="2">
    <source>
        <dbReference type="EMBL" id="PIC51423.1"/>
    </source>
</evidence>
<reference evidence="3" key="1">
    <citation type="submission" date="2017-10" db="EMBL/GenBank/DDBJ databases">
        <title>Rapid genome shrinkage in a self-fertile nematode reveals novel sperm competition proteins.</title>
        <authorList>
            <person name="Yin D."/>
            <person name="Schwarz E.M."/>
            <person name="Thomas C.G."/>
            <person name="Felde R.L."/>
            <person name="Korf I.F."/>
            <person name="Cutter A.D."/>
            <person name="Schartner C.M."/>
            <person name="Ralston E.J."/>
            <person name="Meyer B.J."/>
            <person name="Haag E.S."/>
        </authorList>
    </citation>
    <scope>NUCLEOTIDE SEQUENCE [LARGE SCALE GENOMIC DNA]</scope>
    <source>
        <strain evidence="3">JU1422</strain>
    </source>
</reference>
<evidence type="ECO:0000256" key="1">
    <source>
        <dbReference type="SAM" id="MobiDB-lite"/>
    </source>
</evidence>
<organism evidence="2 3">
    <name type="scientific">Caenorhabditis nigoni</name>
    <dbReference type="NCBI Taxonomy" id="1611254"/>
    <lineage>
        <taxon>Eukaryota</taxon>
        <taxon>Metazoa</taxon>
        <taxon>Ecdysozoa</taxon>
        <taxon>Nematoda</taxon>
        <taxon>Chromadorea</taxon>
        <taxon>Rhabditida</taxon>
        <taxon>Rhabditina</taxon>
        <taxon>Rhabditomorpha</taxon>
        <taxon>Rhabditoidea</taxon>
        <taxon>Rhabditidae</taxon>
        <taxon>Peloderinae</taxon>
        <taxon>Caenorhabditis</taxon>
    </lineage>
</organism>
<dbReference type="OrthoDB" id="5898857at2759"/>
<feature type="region of interest" description="Disordered" evidence="1">
    <location>
        <begin position="1"/>
        <end position="90"/>
    </location>
</feature>
<feature type="compositionally biased region" description="Polar residues" evidence="1">
    <location>
        <begin position="33"/>
        <end position="47"/>
    </location>
</feature>
<dbReference type="AlphaFoldDB" id="A0A2G5VI31"/>
<proteinExistence type="predicted"/>
<gene>
    <name evidence="2" type="primary">Cnig_chr_I.g1943</name>
    <name evidence="2" type="ORF">B9Z55_001943</name>
</gene>
<feature type="compositionally biased region" description="Basic and acidic residues" evidence="1">
    <location>
        <begin position="1"/>
        <end position="17"/>
    </location>
</feature>
<accession>A0A2G5VI31</accession>
<dbReference type="Proteomes" id="UP000230233">
    <property type="component" value="Chromosome I"/>
</dbReference>
<comment type="caution">
    <text evidence="2">The sequence shown here is derived from an EMBL/GenBank/DDBJ whole genome shotgun (WGS) entry which is preliminary data.</text>
</comment>
<name>A0A2G5VI31_9PELO</name>
<keyword evidence="3" id="KW-1185">Reference proteome</keyword>